<accession>A0A8H4QES1</accession>
<name>A0A8H4QES1_9AGAR</name>
<organism evidence="2 3">
    <name type="scientific">Agrocybe pediades</name>
    <dbReference type="NCBI Taxonomy" id="84607"/>
    <lineage>
        <taxon>Eukaryota</taxon>
        <taxon>Fungi</taxon>
        <taxon>Dikarya</taxon>
        <taxon>Basidiomycota</taxon>
        <taxon>Agaricomycotina</taxon>
        <taxon>Agaricomycetes</taxon>
        <taxon>Agaricomycetidae</taxon>
        <taxon>Agaricales</taxon>
        <taxon>Agaricineae</taxon>
        <taxon>Strophariaceae</taxon>
        <taxon>Agrocybe</taxon>
    </lineage>
</organism>
<sequence>MNNSFARVFVDDTDPDISYGNGTWSTSYVDASLQPSWGTSPMYGTLHVLEPNPTSPAQMVYEYNGTDVAAHLRVDGGLSVDAFCTLDGKPLFPQKNHSRFICGTIGAVAEGKHQLLIVFPSDQNVLFDYLEYSTSTPEASAMDIIYDSFTPLSKPGDALDFSFLGHSIGVYVSWDEGLSDVNPSNLMYTIDNGPPQYFTVQNPINYINPLDEPQILLQTSQYPLEEHNFHLEFLPPAAENQTVLNIHSIIVQNSETHLGTNLTAFPANQASPTSVGSLSGPTNQPVNIGAIIGGVLGALAAISSLFLVLFVISRRRRARARKTAAFRSVFAMSLRRGANDEHLGHDDRTSSAAKFSLEDSDHDRVDILSLPRLKRDG</sequence>
<evidence type="ECO:0000313" key="3">
    <source>
        <dbReference type="Proteomes" id="UP000521872"/>
    </source>
</evidence>
<proteinExistence type="predicted"/>
<dbReference type="AlphaFoldDB" id="A0A8H4QES1"/>
<dbReference type="Proteomes" id="UP000521872">
    <property type="component" value="Unassembled WGS sequence"/>
</dbReference>
<protein>
    <submittedName>
        <fullName evidence="2">Uncharacterized protein</fullName>
    </submittedName>
</protein>
<keyword evidence="3" id="KW-1185">Reference proteome</keyword>
<evidence type="ECO:0000256" key="1">
    <source>
        <dbReference type="SAM" id="Phobius"/>
    </source>
</evidence>
<comment type="caution">
    <text evidence="2">The sequence shown here is derived from an EMBL/GenBank/DDBJ whole genome shotgun (WGS) entry which is preliminary data.</text>
</comment>
<gene>
    <name evidence="2" type="ORF">D9613_012275</name>
</gene>
<reference evidence="2 3" key="1">
    <citation type="submission" date="2019-12" db="EMBL/GenBank/DDBJ databases">
        <authorList>
            <person name="Floudas D."/>
            <person name="Bentzer J."/>
            <person name="Ahren D."/>
            <person name="Johansson T."/>
            <person name="Persson P."/>
            <person name="Tunlid A."/>
        </authorList>
    </citation>
    <scope>NUCLEOTIDE SEQUENCE [LARGE SCALE GENOMIC DNA]</scope>
    <source>
        <strain evidence="2 3">CBS 102.39</strain>
    </source>
</reference>
<keyword evidence="1" id="KW-0472">Membrane</keyword>
<keyword evidence="1" id="KW-0812">Transmembrane</keyword>
<feature type="transmembrane region" description="Helical" evidence="1">
    <location>
        <begin position="288"/>
        <end position="312"/>
    </location>
</feature>
<keyword evidence="1" id="KW-1133">Transmembrane helix</keyword>
<evidence type="ECO:0000313" key="2">
    <source>
        <dbReference type="EMBL" id="KAF4609594.1"/>
    </source>
</evidence>
<dbReference type="EMBL" id="JAACJL010000061">
    <property type="protein sequence ID" value="KAF4609594.1"/>
    <property type="molecule type" value="Genomic_DNA"/>
</dbReference>